<dbReference type="EMBL" id="LK996017">
    <property type="protein sequence ID" value="CDX03427.1"/>
    <property type="molecule type" value="Genomic_DNA"/>
</dbReference>
<dbReference type="Pfam" id="PF13205">
    <property type="entry name" value="Big_5"/>
    <property type="match status" value="1"/>
</dbReference>
<dbReference type="InterPro" id="IPR032812">
    <property type="entry name" value="SbsA_Ig"/>
</dbReference>
<name>A0A098B4Z0_DESHA</name>
<dbReference type="PATRIC" id="fig|49338.4.peg.3804"/>
<reference evidence="3" key="1">
    <citation type="submission" date="2014-07" db="EMBL/GenBank/DDBJ databases">
        <authorList>
            <person name="Hornung V.Bastian."/>
        </authorList>
    </citation>
    <scope>NUCLEOTIDE SEQUENCE</scope>
    <source>
        <strain evidence="3">PCE-S</strain>
    </source>
</reference>
<dbReference type="RefSeq" id="WP_208926013.1">
    <property type="nucleotide sequence ID" value="NZ_LK996017.1"/>
</dbReference>
<keyword evidence="1" id="KW-0732">Signal</keyword>
<accession>A0A098B4Z0</accession>
<evidence type="ECO:0000313" key="3">
    <source>
        <dbReference type="EMBL" id="CDX03427.1"/>
    </source>
</evidence>
<evidence type="ECO:0000256" key="1">
    <source>
        <dbReference type="ARBA" id="ARBA00022729"/>
    </source>
</evidence>
<sequence>MMKRLYITLIWIALFSFWVMPVQAVEIPQGFDTWASVSITDTQKAWMIKFNKPIAQGTVNKANIYLTDDHNNPVAATLTLSKEENSVIVKPAKPYTVGNKYWIFVTGGITGKDGVKQLSQPIAVPFEVKGKISSVACSYSEIITSFKVTTSSDVYSVKINSTPMHYQGNNTYTLGISGLKQGGKITIYAYDSSGKLLTSESYQI</sequence>
<protein>
    <submittedName>
        <fullName evidence="3">Bacterial Ig-like domain</fullName>
    </submittedName>
</protein>
<proteinExistence type="predicted"/>
<dbReference type="InterPro" id="IPR014755">
    <property type="entry name" value="Cu-Rt/internalin_Ig-like"/>
</dbReference>
<organism evidence="3">
    <name type="scientific">Desulfitobacterium hafniense</name>
    <name type="common">Desulfitobacterium frappieri</name>
    <dbReference type="NCBI Taxonomy" id="49338"/>
    <lineage>
        <taxon>Bacteria</taxon>
        <taxon>Bacillati</taxon>
        <taxon>Bacillota</taxon>
        <taxon>Clostridia</taxon>
        <taxon>Eubacteriales</taxon>
        <taxon>Desulfitobacteriaceae</taxon>
        <taxon>Desulfitobacterium</taxon>
    </lineage>
</organism>
<gene>
    <name evidence="3" type="ORF">DPCES_3541</name>
</gene>
<dbReference type="AlphaFoldDB" id="A0A098B4Z0"/>
<feature type="domain" description="SbsA Ig-like" evidence="2">
    <location>
        <begin position="42"/>
        <end position="126"/>
    </location>
</feature>
<evidence type="ECO:0000259" key="2">
    <source>
        <dbReference type="Pfam" id="PF13205"/>
    </source>
</evidence>
<dbReference type="Gene3D" id="2.60.40.1220">
    <property type="match status" value="1"/>
</dbReference>